<name>A0A8S1R9J4_9CILI</name>
<keyword evidence="2" id="KW-1185">Reference proteome</keyword>
<dbReference type="OrthoDB" id="320211at2759"/>
<dbReference type="EMBL" id="CAJJDN010000152">
    <property type="protein sequence ID" value="CAD8124538.1"/>
    <property type="molecule type" value="Genomic_DNA"/>
</dbReference>
<evidence type="ECO:0000313" key="1">
    <source>
        <dbReference type="EMBL" id="CAD8124538.1"/>
    </source>
</evidence>
<dbReference type="Proteomes" id="UP000692954">
    <property type="component" value="Unassembled WGS sequence"/>
</dbReference>
<organism evidence="1 2">
    <name type="scientific">Paramecium sonneborni</name>
    <dbReference type="NCBI Taxonomy" id="65129"/>
    <lineage>
        <taxon>Eukaryota</taxon>
        <taxon>Sar</taxon>
        <taxon>Alveolata</taxon>
        <taxon>Ciliophora</taxon>
        <taxon>Intramacronucleata</taxon>
        <taxon>Oligohymenophorea</taxon>
        <taxon>Peniculida</taxon>
        <taxon>Parameciidae</taxon>
        <taxon>Paramecium</taxon>
    </lineage>
</organism>
<gene>
    <name evidence="1" type="ORF">PSON_ATCC_30995.1.T1520002</name>
</gene>
<evidence type="ECO:0000313" key="2">
    <source>
        <dbReference type="Proteomes" id="UP000692954"/>
    </source>
</evidence>
<proteinExistence type="predicted"/>
<sequence>MIICQNKYVLYFKGKQNYHFQDNKILQINNQLRWVTNLNIENVQIMNQLSYINQTNRNYIYLNIILEFKSLSSNNTNFVSLSMNNSVLIYKWKNKQIMQIGLKLNINVSFNCYSVHLSMLFNILLDCYQNNQFYFMNIMQFFVFLLRLQTYQHQIIVYC</sequence>
<protein>
    <submittedName>
        <fullName evidence="1">Uncharacterized protein</fullName>
    </submittedName>
</protein>
<reference evidence="1" key="1">
    <citation type="submission" date="2021-01" db="EMBL/GenBank/DDBJ databases">
        <authorList>
            <consortium name="Genoscope - CEA"/>
            <person name="William W."/>
        </authorList>
    </citation>
    <scope>NUCLEOTIDE SEQUENCE</scope>
</reference>
<dbReference type="AlphaFoldDB" id="A0A8S1R9J4"/>
<accession>A0A8S1R9J4</accession>
<comment type="caution">
    <text evidence="1">The sequence shown here is derived from an EMBL/GenBank/DDBJ whole genome shotgun (WGS) entry which is preliminary data.</text>
</comment>